<keyword evidence="3 9" id="KW-1003">Cell membrane</keyword>
<evidence type="ECO:0000256" key="4">
    <source>
        <dbReference type="ARBA" id="ARBA00022692"/>
    </source>
</evidence>
<evidence type="ECO:0000256" key="9">
    <source>
        <dbReference type="HAMAP-Rule" id="MF_00236"/>
    </source>
</evidence>
<keyword evidence="8 9" id="KW-0472">Membrane</keyword>
<evidence type="ECO:0000256" key="3">
    <source>
        <dbReference type="ARBA" id="ARBA00022475"/>
    </source>
</evidence>
<dbReference type="Proteomes" id="UP000651271">
    <property type="component" value="Unassembled WGS sequence"/>
</dbReference>
<feature type="region of interest" description="Disordered" evidence="10">
    <location>
        <begin position="44"/>
        <end position="63"/>
    </location>
</feature>
<evidence type="ECO:0000313" key="11">
    <source>
        <dbReference type="EMBL" id="MBD1429086.1"/>
    </source>
</evidence>
<keyword evidence="12" id="KW-1185">Reference proteome</keyword>
<dbReference type="HAMAP" id="MF_00236">
    <property type="entry name" value="TatA_E"/>
    <property type="match status" value="1"/>
</dbReference>
<comment type="subunit">
    <text evidence="9">Forms a complex with TatC.</text>
</comment>
<sequence length="63" mass="7105">MYTSNLLFIGTQEIIIIVILVLLLFGGKKIPELMRGLGRGVKEFKDGQREDPADKTNEKTNNQ</sequence>
<evidence type="ECO:0000256" key="6">
    <source>
        <dbReference type="ARBA" id="ARBA00022989"/>
    </source>
</evidence>
<dbReference type="InterPro" id="IPR003369">
    <property type="entry name" value="TatA/B/E"/>
</dbReference>
<dbReference type="Gene3D" id="1.20.5.3310">
    <property type="match status" value="1"/>
</dbReference>
<evidence type="ECO:0000256" key="1">
    <source>
        <dbReference type="ARBA" id="ARBA00004162"/>
    </source>
</evidence>
<dbReference type="EMBL" id="JACOIJ010000007">
    <property type="protein sequence ID" value="MBD1429086.1"/>
    <property type="molecule type" value="Genomic_DNA"/>
</dbReference>
<comment type="function">
    <text evidence="9">Part of the twin-arginine translocation (Tat) system that transports large folded proteins containing a characteristic twin-arginine motif in their signal peptide across membranes. TatA could form the protein-conducting channel of the Tat system.</text>
</comment>
<comment type="subcellular location">
    <subcellularLocation>
        <location evidence="1 9">Cell membrane</location>
        <topology evidence="1 9">Single-pass membrane protein</topology>
    </subcellularLocation>
</comment>
<dbReference type="PANTHER" id="PTHR42982">
    <property type="entry name" value="SEC-INDEPENDENT PROTEIN TRANSLOCASE PROTEIN TATA"/>
    <property type="match status" value="1"/>
</dbReference>
<name>A0ABR7YCR1_9SPHI</name>
<dbReference type="RefSeq" id="WP_165291703.1">
    <property type="nucleotide sequence ID" value="NZ_JACOIJ010000007.1"/>
</dbReference>
<feature type="transmembrane region" description="Helical" evidence="9">
    <location>
        <begin position="6"/>
        <end position="25"/>
    </location>
</feature>
<dbReference type="PANTHER" id="PTHR42982:SF1">
    <property type="entry name" value="SEC-INDEPENDENT PROTEIN TRANSLOCASE PROTEIN TATA"/>
    <property type="match status" value="1"/>
</dbReference>
<protein>
    <recommendedName>
        <fullName evidence="9">Sec-independent protein translocase protein TatA</fullName>
    </recommendedName>
</protein>
<evidence type="ECO:0000313" key="12">
    <source>
        <dbReference type="Proteomes" id="UP000651271"/>
    </source>
</evidence>
<keyword evidence="4 9" id="KW-0812">Transmembrane</keyword>
<gene>
    <name evidence="9" type="primary">tatA</name>
    <name evidence="11" type="ORF">H8B04_05820</name>
</gene>
<accession>A0ABR7YCR1</accession>
<dbReference type="InterPro" id="IPR006312">
    <property type="entry name" value="TatA/E"/>
</dbReference>
<keyword evidence="6 9" id="KW-1133">Transmembrane helix</keyword>
<reference evidence="11 12" key="1">
    <citation type="submission" date="2020-08" db="EMBL/GenBank/DDBJ databases">
        <title>Sphingobacterium sp. DN04309 isolated from aquaculture water.</title>
        <authorList>
            <person name="Zhang M."/>
        </authorList>
    </citation>
    <scope>NUCLEOTIDE SEQUENCE [LARGE SCALE GENOMIC DNA]</scope>
    <source>
        <strain evidence="11 12">DN04309</strain>
    </source>
</reference>
<comment type="caution">
    <text evidence="11">The sequence shown here is derived from an EMBL/GenBank/DDBJ whole genome shotgun (WGS) entry which is preliminary data.</text>
</comment>
<keyword evidence="7 9" id="KW-0811">Translocation</keyword>
<comment type="similarity">
    <text evidence="9">Belongs to the TatA/E family.</text>
</comment>
<organism evidence="11 12">
    <name type="scientific">Sphingobacterium litopenaei</name>
    <dbReference type="NCBI Taxonomy" id="2763500"/>
    <lineage>
        <taxon>Bacteria</taxon>
        <taxon>Pseudomonadati</taxon>
        <taxon>Bacteroidota</taxon>
        <taxon>Sphingobacteriia</taxon>
        <taxon>Sphingobacteriales</taxon>
        <taxon>Sphingobacteriaceae</taxon>
        <taxon>Sphingobacterium</taxon>
    </lineage>
</organism>
<keyword evidence="2 9" id="KW-0813">Transport</keyword>
<proteinExistence type="inferred from homology"/>
<keyword evidence="5 9" id="KW-0653">Protein transport</keyword>
<evidence type="ECO:0000256" key="10">
    <source>
        <dbReference type="SAM" id="MobiDB-lite"/>
    </source>
</evidence>
<dbReference type="Pfam" id="PF02416">
    <property type="entry name" value="TatA_B_E"/>
    <property type="match status" value="1"/>
</dbReference>
<evidence type="ECO:0000256" key="7">
    <source>
        <dbReference type="ARBA" id="ARBA00023010"/>
    </source>
</evidence>
<evidence type="ECO:0000256" key="5">
    <source>
        <dbReference type="ARBA" id="ARBA00022927"/>
    </source>
</evidence>
<evidence type="ECO:0000256" key="8">
    <source>
        <dbReference type="ARBA" id="ARBA00023136"/>
    </source>
</evidence>
<dbReference type="NCBIfam" id="TIGR01411">
    <property type="entry name" value="tatAE"/>
    <property type="match status" value="1"/>
</dbReference>
<evidence type="ECO:0000256" key="2">
    <source>
        <dbReference type="ARBA" id="ARBA00022448"/>
    </source>
</evidence>